<keyword evidence="1" id="KW-0812">Transmembrane</keyword>
<proteinExistence type="predicted"/>
<evidence type="ECO:0000313" key="3">
    <source>
        <dbReference type="Proteomes" id="UP001314796"/>
    </source>
</evidence>
<dbReference type="Pfam" id="PF09527">
    <property type="entry name" value="ATPase_gene1"/>
    <property type="match status" value="1"/>
</dbReference>
<evidence type="ECO:0000313" key="2">
    <source>
        <dbReference type="EMBL" id="MBM7615122.1"/>
    </source>
</evidence>
<feature type="transmembrane region" description="Helical" evidence="1">
    <location>
        <begin position="25"/>
        <end position="46"/>
    </location>
</feature>
<evidence type="ECO:0000256" key="1">
    <source>
        <dbReference type="SAM" id="Phobius"/>
    </source>
</evidence>
<comment type="caution">
    <text evidence="2">The sequence shown here is derived from an EMBL/GenBank/DDBJ whole genome shotgun (WGS) entry which is preliminary data.</text>
</comment>
<dbReference type="InterPro" id="IPR032820">
    <property type="entry name" value="ATPase_put"/>
</dbReference>
<keyword evidence="1" id="KW-1133">Transmembrane helix</keyword>
<protein>
    <submittedName>
        <fullName evidence="2">F0F1-type ATP synthase assembly protein I</fullName>
    </submittedName>
</protein>
<sequence>MMLLPILGGLYLGRWLDDKFKTESIFLFIFIILGIISSFANLFRVAMKNVSKKGRD</sequence>
<keyword evidence="1" id="KW-0472">Membrane</keyword>
<keyword evidence="3" id="KW-1185">Reference proteome</keyword>
<name>A0ABS2NQQ2_9FIRM</name>
<accession>A0ABS2NQQ2</accession>
<dbReference type="Proteomes" id="UP001314796">
    <property type="component" value="Unassembled WGS sequence"/>
</dbReference>
<gene>
    <name evidence="2" type="ORF">JOC73_001684</name>
</gene>
<organism evidence="2 3">
    <name type="scientific">Alkaliphilus hydrothermalis</name>
    <dbReference type="NCBI Taxonomy" id="1482730"/>
    <lineage>
        <taxon>Bacteria</taxon>
        <taxon>Bacillati</taxon>
        <taxon>Bacillota</taxon>
        <taxon>Clostridia</taxon>
        <taxon>Peptostreptococcales</taxon>
        <taxon>Natronincolaceae</taxon>
        <taxon>Alkaliphilus</taxon>
    </lineage>
</organism>
<dbReference type="EMBL" id="JAFBEE010000009">
    <property type="protein sequence ID" value="MBM7615122.1"/>
    <property type="molecule type" value="Genomic_DNA"/>
</dbReference>
<reference evidence="2 3" key="1">
    <citation type="submission" date="2021-01" db="EMBL/GenBank/DDBJ databases">
        <title>Genomic Encyclopedia of Type Strains, Phase IV (KMG-IV): sequencing the most valuable type-strain genomes for metagenomic binning, comparative biology and taxonomic classification.</title>
        <authorList>
            <person name="Goeker M."/>
        </authorList>
    </citation>
    <scope>NUCLEOTIDE SEQUENCE [LARGE SCALE GENOMIC DNA]</scope>
    <source>
        <strain evidence="2 3">DSM 25890</strain>
    </source>
</reference>